<keyword evidence="2" id="KW-1185">Reference proteome</keyword>
<dbReference type="Proteomes" id="UP001055879">
    <property type="component" value="Linkage Group LG02"/>
</dbReference>
<evidence type="ECO:0000313" key="2">
    <source>
        <dbReference type="Proteomes" id="UP001055879"/>
    </source>
</evidence>
<reference evidence="2" key="1">
    <citation type="journal article" date="2022" name="Mol. Ecol. Resour.">
        <title>The genomes of chicory, endive, great burdock and yacon provide insights into Asteraceae palaeo-polyploidization history and plant inulin production.</title>
        <authorList>
            <person name="Fan W."/>
            <person name="Wang S."/>
            <person name="Wang H."/>
            <person name="Wang A."/>
            <person name="Jiang F."/>
            <person name="Liu H."/>
            <person name="Zhao H."/>
            <person name="Xu D."/>
            <person name="Zhang Y."/>
        </authorList>
    </citation>
    <scope>NUCLEOTIDE SEQUENCE [LARGE SCALE GENOMIC DNA]</scope>
    <source>
        <strain evidence="2">cv. Niubang</strain>
    </source>
</reference>
<reference evidence="1 2" key="2">
    <citation type="journal article" date="2022" name="Mol. Ecol. Resour.">
        <title>The genomes of chicory, endive, great burdock and yacon provide insights into Asteraceae paleo-polyploidization history and plant inulin production.</title>
        <authorList>
            <person name="Fan W."/>
            <person name="Wang S."/>
            <person name="Wang H."/>
            <person name="Wang A."/>
            <person name="Jiang F."/>
            <person name="Liu H."/>
            <person name="Zhao H."/>
            <person name="Xu D."/>
            <person name="Zhang Y."/>
        </authorList>
    </citation>
    <scope>NUCLEOTIDE SEQUENCE [LARGE SCALE GENOMIC DNA]</scope>
    <source>
        <strain evidence="2">cv. Niubang</strain>
    </source>
</reference>
<name>A0ACB9EEU7_ARCLA</name>
<gene>
    <name evidence="1" type="ORF">L6452_05033</name>
</gene>
<protein>
    <submittedName>
        <fullName evidence="1">Uncharacterized protein</fullName>
    </submittedName>
</protein>
<organism evidence="1 2">
    <name type="scientific">Arctium lappa</name>
    <name type="common">Greater burdock</name>
    <name type="synonym">Lappa major</name>
    <dbReference type="NCBI Taxonomy" id="4217"/>
    <lineage>
        <taxon>Eukaryota</taxon>
        <taxon>Viridiplantae</taxon>
        <taxon>Streptophyta</taxon>
        <taxon>Embryophyta</taxon>
        <taxon>Tracheophyta</taxon>
        <taxon>Spermatophyta</taxon>
        <taxon>Magnoliopsida</taxon>
        <taxon>eudicotyledons</taxon>
        <taxon>Gunneridae</taxon>
        <taxon>Pentapetalae</taxon>
        <taxon>asterids</taxon>
        <taxon>campanulids</taxon>
        <taxon>Asterales</taxon>
        <taxon>Asteraceae</taxon>
        <taxon>Carduoideae</taxon>
        <taxon>Cardueae</taxon>
        <taxon>Arctiinae</taxon>
        <taxon>Arctium</taxon>
    </lineage>
</organism>
<comment type="caution">
    <text evidence="1">The sequence shown here is derived from an EMBL/GenBank/DDBJ whole genome shotgun (WGS) entry which is preliminary data.</text>
</comment>
<dbReference type="EMBL" id="CM042048">
    <property type="protein sequence ID" value="KAI3757494.1"/>
    <property type="molecule type" value="Genomic_DNA"/>
</dbReference>
<proteinExistence type="predicted"/>
<evidence type="ECO:0000313" key="1">
    <source>
        <dbReference type="EMBL" id="KAI3757494.1"/>
    </source>
</evidence>
<accession>A0ACB9EEU7</accession>
<sequence length="103" mass="12041">MELRCNPHKTKKFLSVFIFILFLYIIFNLISPFGFVNMLPLPFMMAFSHLRTPISVRVRLVADHHHCNLLYSSLFSFHHPLATTIGMMQPILLHTPICIYLQP</sequence>